<evidence type="ECO:0000256" key="2">
    <source>
        <dbReference type="ARBA" id="ARBA00022448"/>
    </source>
</evidence>
<dbReference type="SUPFAM" id="SSF52540">
    <property type="entry name" value="P-loop containing nucleoside triphosphate hydrolases"/>
    <property type="match status" value="1"/>
</dbReference>
<organism evidence="12 13">
    <name type="scientific">Halanaerobium hydrogeniformans</name>
    <name type="common">Halanaerobium sp. (strain sapolanicus)</name>
    <dbReference type="NCBI Taxonomy" id="656519"/>
    <lineage>
        <taxon>Bacteria</taxon>
        <taxon>Bacillati</taxon>
        <taxon>Bacillota</taxon>
        <taxon>Clostridia</taxon>
        <taxon>Halanaerobiales</taxon>
        <taxon>Halanaerobiaceae</taxon>
        <taxon>Halanaerobium</taxon>
    </lineage>
</organism>
<dbReference type="InterPro" id="IPR017871">
    <property type="entry name" value="ABC_transporter-like_CS"/>
</dbReference>
<dbReference type="SUPFAM" id="SSF90123">
    <property type="entry name" value="ABC transporter transmembrane region"/>
    <property type="match status" value="1"/>
</dbReference>
<name>E4RNK2_HALHG</name>
<dbReference type="InterPro" id="IPR036640">
    <property type="entry name" value="ABC1_TM_sf"/>
</dbReference>
<dbReference type="PANTHER" id="PTHR24221:SF632">
    <property type="entry name" value="ATP-DEPENDENT LIPID A-CORE FLIPPASE"/>
    <property type="match status" value="1"/>
</dbReference>
<dbReference type="GO" id="GO:0016887">
    <property type="term" value="F:ATP hydrolysis activity"/>
    <property type="evidence" value="ECO:0007669"/>
    <property type="project" value="InterPro"/>
</dbReference>
<evidence type="ECO:0000256" key="3">
    <source>
        <dbReference type="ARBA" id="ARBA00022475"/>
    </source>
</evidence>
<reference evidence="12 13" key="2">
    <citation type="journal article" date="2011" name="J. Bacteriol.">
        <title>Complete Genome Sequence of the Haloalkaliphilic, Hydrogen Producing Halanaerobium hydrogenoformans.</title>
        <authorList>
            <person name="Brown S.D."/>
            <person name="Begemann M.B."/>
            <person name="Mormile M.R."/>
            <person name="Wall J.D."/>
            <person name="Han C.S."/>
            <person name="Goodwin L.A."/>
            <person name="Pitluck S."/>
            <person name="Land M.L."/>
            <person name="Hauser L.J."/>
            <person name="Elias D.A."/>
        </authorList>
    </citation>
    <scope>NUCLEOTIDE SEQUENCE [LARGE SCALE GENOMIC DNA]</scope>
    <source>
        <strain evidence="13">sapolanicus</strain>
    </source>
</reference>
<dbReference type="Proteomes" id="UP000007434">
    <property type="component" value="Chromosome"/>
</dbReference>
<evidence type="ECO:0000256" key="8">
    <source>
        <dbReference type="ARBA" id="ARBA00023136"/>
    </source>
</evidence>
<sequence length="600" mass="67768">MITSLKKLWDLFNKRERLQIFGLLIAILAMALAQVVGVASVMPFMDLVMNPEMIEESRVLNTLYNYFNFESINRFTIFIGAAMFFVIVLSNAISTFAIWLKMKFVWKNNHRLSLRLLKQYMAKPYSYFLVNNSSDLGKNVLQEVQSLTTQYLIQLVDLITYSLVALALISFLFITDFRVTLAAIFILGGSYGLIYFFTKKKMKTAGAERLEANKYRYKTANEAFNGVKQIKVRSKEEEFINRFAVHSSEHADLRAWYDIIRRLPRYILEAVAFGGIVLLVLYLIISGQEASQVVPIVSLFAFAGYRLMPALQKIFAGVSSLTFNSAVLDRIHEDIFETGQFASKAWPKEIPEALDFKDTIKAENLSFKYPGDNKPVLNNVSFEIEHHTEIGLAGATGAGKSTLVNIILGLLKFQSGKMTVDGVKLTEDNMRNWQQNIGYVPQDIYLCDDTISSNIAFGVPEDQIDMKAVKKATKIANIDQFIEDELPKGYDTIVGERGVRVSGGQRQRLGLARALYHDPEVLVLDEATSSLDNRTQKSVMEAINNIAEVKTMVMIAHRLSTVKDCDRIYLLEDGEIIDSGTYDELVEGNYKFRKLANLSG</sequence>
<dbReference type="Pfam" id="PF00664">
    <property type="entry name" value="ABC_membrane"/>
    <property type="match status" value="1"/>
</dbReference>
<evidence type="ECO:0000256" key="9">
    <source>
        <dbReference type="SAM" id="Phobius"/>
    </source>
</evidence>
<comment type="subcellular location">
    <subcellularLocation>
        <location evidence="1">Cell membrane</location>
        <topology evidence="1">Multi-pass membrane protein</topology>
    </subcellularLocation>
</comment>
<feature type="transmembrane region" description="Helical" evidence="9">
    <location>
        <begin position="179"/>
        <end position="197"/>
    </location>
</feature>
<dbReference type="GO" id="GO:0005524">
    <property type="term" value="F:ATP binding"/>
    <property type="evidence" value="ECO:0007669"/>
    <property type="project" value="UniProtKB-KW"/>
</dbReference>
<reference evidence="12 13" key="1">
    <citation type="submission" date="2010-11" db="EMBL/GenBank/DDBJ databases">
        <title>Complete sequence of Halanaerobium sp. sapolanicus.</title>
        <authorList>
            <consortium name="US DOE Joint Genome Institute"/>
            <person name="Lucas S."/>
            <person name="Copeland A."/>
            <person name="Lapidus A."/>
            <person name="Cheng J.-F."/>
            <person name="Bruce D."/>
            <person name="Goodwin L."/>
            <person name="Pitluck S."/>
            <person name="Davenport K."/>
            <person name="Detter J.C."/>
            <person name="Han C."/>
            <person name="Tapia R."/>
            <person name="Land M."/>
            <person name="Hauser L."/>
            <person name="Jeffries C."/>
            <person name="Kyrpides N."/>
            <person name="Ivanova N."/>
            <person name="Mikhailova N."/>
            <person name="Begemann M.B."/>
            <person name="Mormile M.R."/>
            <person name="Wall J.D."/>
            <person name="Elias D.A."/>
            <person name="Woyke T."/>
        </authorList>
    </citation>
    <scope>NUCLEOTIDE SEQUENCE [LARGE SCALE GENOMIC DNA]</scope>
    <source>
        <strain evidence="13">sapolanicus</strain>
    </source>
</reference>
<dbReference type="Pfam" id="PF00005">
    <property type="entry name" value="ABC_tran"/>
    <property type="match status" value="1"/>
</dbReference>
<dbReference type="PROSITE" id="PS50929">
    <property type="entry name" value="ABC_TM1F"/>
    <property type="match status" value="1"/>
</dbReference>
<evidence type="ECO:0000313" key="13">
    <source>
        <dbReference type="Proteomes" id="UP000007434"/>
    </source>
</evidence>
<evidence type="ECO:0000256" key="6">
    <source>
        <dbReference type="ARBA" id="ARBA00022840"/>
    </source>
</evidence>
<dbReference type="PROSITE" id="PS00211">
    <property type="entry name" value="ABC_TRANSPORTER_1"/>
    <property type="match status" value="1"/>
</dbReference>
<dbReference type="FunFam" id="3.40.50.300:FF:000221">
    <property type="entry name" value="Multidrug ABC transporter ATP-binding protein"/>
    <property type="match status" value="1"/>
</dbReference>
<proteinExistence type="predicted"/>
<gene>
    <name evidence="12" type="ordered locus">Halsa_0037</name>
</gene>
<keyword evidence="7 9" id="KW-1133">Transmembrane helix</keyword>
<dbReference type="STRING" id="656519.Halsa_0037"/>
<dbReference type="SMART" id="SM00382">
    <property type="entry name" value="AAA"/>
    <property type="match status" value="1"/>
</dbReference>
<evidence type="ECO:0000256" key="4">
    <source>
        <dbReference type="ARBA" id="ARBA00022692"/>
    </source>
</evidence>
<dbReference type="InterPro" id="IPR003593">
    <property type="entry name" value="AAA+_ATPase"/>
</dbReference>
<feature type="transmembrane region" description="Helical" evidence="9">
    <location>
        <begin position="75"/>
        <end position="100"/>
    </location>
</feature>
<dbReference type="GO" id="GO:0034040">
    <property type="term" value="F:ATPase-coupled lipid transmembrane transporter activity"/>
    <property type="evidence" value="ECO:0007669"/>
    <property type="project" value="TreeGrafter"/>
</dbReference>
<keyword evidence="5" id="KW-0547">Nucleotide-binding</keyword>
<dbReference type="InterPro" id="IPR011527">
    <property type="entry name" value="ABC1_TM_dom"/>
</dbReference>
<dbReference type="EMBL" id="CP002304">
    <property type="protein sequence ID" value="ADQ13537.1"/>
    <property type="molecule type" value="Genomic_DNA"/>
</dbReference>
<keyword evidence="2" id="KW-0813">Transport</keyword>
<evidence type="ECO:0000313" key="12">
    <source>
        <dbReference type="EMBL" id="ADQ13537.1"/>
    </source>
</evidence>
<keyword evidence="6" id="KW-0067">ATP-binding</keyword>
<keyword evidence="8 9" id="KW-0472">Membrane</keyword>
<dbReference type="GO" id="GO:0140359">
    <property type="term" value="F:ABC-type transporter activity"/>
    <property type="evidence" value="ECO:0007669"/>
    <property type="project" value="InterPro"/>
</dbReference>
<evidence type="ECO:0000259" key="10">
    <source>
        <dbReference type="PROSITE" id="PS50893"/>
    </source>
</evidence>
<dbReference type="PROSITE" id="PS50893">
    <property type="entry name" value="ABC_TRANSPORTER_2"/>
    <property type="match status" value="1"/>
</dbReference>
<keyword evidence="4 9" id="KW-0812">Transmembrane</keyword>
<dbReference type="Gene3D" id="1.20.1560.10">
    <property type="entry name" value="ABC transporter type 1, transmembrane domain"/>
    <property type="match status" value="1"/>
</dbReference>
<accession>E4RNK2</accession>
<dbReference type="KEGG" id="has:Halsa_0037"/>
<evidence type="ECO:0000256" key="7">
    <source>
        <dbReference type="ARBA" id="ARBA00022989"/>
    </source>
</evidence>
<dbReference type="PANTHER" id="PTHR24221">
    <property type="entry name" value="ATP-BINDING CASSETTE SUB-FAMILY B"/>
    <property type="match status" value="1"/>
</dbReference>
<dbReference type="InterPro" id="IPR027417">
    <property type="entry name" value="P-loop_NTPase"/>
</dbReference>
<dbReference type="RefSeq" id="WP_013404643.1">
    <property type="nucleotide sequence ID" value="NC_014654.1"/>
</dbReference>
<dbReference type="GO" id="GO:0005886">
    <property type="term" value="C:plasma membrane"/>
    <property type="evidence" value="ECO:0007669"/>
    <property type="project" value="UniProtKB-SubCell"/>
</dbReference>
<evidence type="ECO:0000256" key="1">
    <source>
        <dbReference type="ARBA" id="ARBA00004651"/>
    </source>
</evidence>
<evidence type="ECO:0000256" key="5">
    <source>
        <dbReference type="ARBA" id="ARBA00022741"/>
    </source>
</evidence>
<dbReference type="AlphaFoldDB" id="E4RNK2"/>
<feature type="transmembrane region" description="Helical" evidence="9">
    <location>
        <begin position="266"/>
        <end position="285"/>
    </location>
</feature>
<feature type="transmembrane region" description="Helical" evidence="9">
    <location>
        <begin position="20"/>
        <end position="45"/>
    </location>
</feature>
<dbReference type="InterPro" id="IPR003439">
    <property type="entry name" value="ABC_transporter-like_ATP-bd"/>
</dbReference>
<evidence type="ECO:0000259" key="11">
    <source>
        <dbReference type="PROSITE" id="PS50929"/>
    </source>
</evidence>
<feature type="transmembrane region" description="Helical" evidence="9">
    <location>
        <begin position="151"/>
        <end position="173"/>
    </location>
</feature>
<protein>
    <submittedName>
        <fullName evidence="12">ABC transporter related protein</fullName>
    </submittedName>
</protein>
<dbReference type="eggNOG" id="COG1132">
    <property type="taxonomic scope" value="Bacteria"/>
</dbReference>
<feature type="domain" description="ABC transporter" evidence="10">
    <location>
        <begin position="360"/>
        <end position="598"/>
    </location>
</feature>
<dbReference type="InterPro" id="IPR039421">
    <property type="entry name" value="Type_1_exporter"/>
</dbReference>
<dbReference type="OrthoDB" id="2328604at2"/>
<keyword evidence="3" id="KW-1003">Cell membrane</keyword>
<dbReference type="Gene3D" id="3.40.50.300">
    <property type="entry name" value="P-loop containing nucleotide triphosphate hydrolases"/>
    <property type="match status" value="1"/>
</dbReference>
<keyword evidence="13" id="KW-1185">Reference proteome</keyword>
<dbReference type="HOGENOM" id="CLU_000604_84_3_9"/>
<feature type="domain" description="ABC transmembrane type-1" evidence="11">
    <location>
        <begin position="21"/>
        <end position="322"/>
    </location>
</feature>